<evidence type="ECO:0000313" key="1">
    <source>
        <dbReference type="EMBL" id="KAI4869963.1"/>
    </source>
</evidence>
<evidence type="ECO:0000313" key="2">
    <source>
        <dbReference type="Proteomes" id="UP001497700"/>
    </source>
</evidence>
<reference evidence="1 2" key="1">
    <citation type="journal article" date="2022" name="New Phytol.">
        <title>Ecological generalism drives hyperdiversity of secondary metabolite gene clusters in xylarialean endophytes.</title>
        <authorList>
            <person name="Franco M.E.E."/>
            <person name="Wisecaver J.H."/>
            <person name="Arnold A.E."/>
            <person name="Ju Y.M."/>
            <person name="Slot J.C."/>
            <person name="Ahrendt S."/>
            <person name="Moore L.P."/>
            <person name="Eastman K.E."/>
            <person name="Scott K."/>
            <person name="Konkel Z."/>
            <person name="Mondo S.J."/>
            <person name="Kuo A."/>
            <person name="Hayes R.D."/>
            <person name="Haridas S."/>
            <person name="Andreopoulos B."/>
            <person name="Riley R."/>
            <person name="LaButti K."/>
            <person name="Pangilinan J."/>
            <person name="Lipzen A."/>
            <person name="Amirebrahimi M."/>
            <person name="Yan J."/>
            <person name="Adam C."/>
            <person name="Keymanesh K."/>
            <person name="Ng V."/>
            <person name="Louie K."/>
            <person name="Northen T."/>
            <person name="Drula E."/>
            <person name="Henrissat B."/>
            <person name="Hsieh H.M."/>
            <person name="Youens-Clark K."/>
            <person name="Lutzoni F."/>
            <person name="Miadlikowska J."/>
            <person name="Eastwood D.C."/>
            <person name="Hamelin R.C."/>
            <person name="Grigoriev I.V."/>
            <person name="U'Ren J.M."/>
        </authorList>
    </citation>
    <scope>NUCLEOTIDE SEQUENCE [LARGE SCALE GENOMIC DNA]</scope>
    <source>
        <strain evidence="1 2">CBS 119005</strain>
    </source>
</reference>
<gene>
    <name evidence="1" type="ORF">F4820DRAFT_316552</name>
</gene>
<dbReference type="EMBL" id="MU393426">
    <property type="protein sequence ID" value="KAI4869963.1"/>
    <property type="molecule type" value="Genomic_DNA"/>
</dbReference>
<name>A0ACB9ZE85_9PEZI</name>
<sequence length="70" mass="7931">MGFSLSVLFTLLIRCIIDMCMGNSDTLSNCLPHLDAAPCGCLHFQGLPLHYQLYWLLEMGRRRAGEMEKV</sequence>
<protein>
    <submittedName>
        <fullName evidence="1">Uncharacterized protein</fullName>
    </submittedName>
</protein>
<keyword evidence="2" id="KW-1185">Reference proteome</keyword>
<organism evidence="1 2">
    <name type="scientific">Hypoxylon rubiginosum</name>
    <dbReference type="NCBI Taxonomy" id="110542"/>
    <lineage>
        <taxon>Eukaryota</taxon>
        <taxon>Fungi</taxon>
        <taxon>Dikarya</taxon>
        <taxon>Ascomycota</taxon>
        <taxon>Pezizomycotina</taxon>
        <taxon>Sordariomycetes</taxon>
        <taxon>Xylariomycetidae</taxon>
        <taxon>Xylariales</taxon>
        <taxon>Hypoxylaceae</taxon>
        <taxon>Hypoxylon</taxon>
    </lineage>
</organism>
<accession>A0ACB9ZE85</accession>
<proteinExistence type="predicted"/>
<comment type="caution">
    <text evidence="1">The sequence shown here is derived from an EMBL/GenBank/DDBJ whole genome shotgun (WGS) entry which is preliminary data.</text>
</comment>
<dbReference type="Proteomes" id="UP001497700">
    <property type="component" value="Unassembled WGS sequence"/>
</dbReference>